<feature type="transmembrane region" description="Helical" evidence="1">
    <location>
        <begin position="126"/>
        <end position="145"/>
    </location>
</feature>
<dbReference type="VEuPathDB" id="FungiDB:yc1106_05931"/>
<keyword evidence="1" id="KW-1133">Transmembrane helix</keyword>
<organism evidence="2 3">
    <name type="scientific">Curvularia clavata</name>
    <dbReference type="NCBI Taxonomy" id="95742"/>
    <lineage>
        <taxon>Eukaryota</taxon>
        <taxon>Fungi</taxon>
        <taxon>Dikarya</taxon>
        <taxon>Ascomycota</taxon>
        <taxon>Pezizomycotina</taxon>
        <taxon>Dothideomycetes</taxon>
        <taxon>Pleosporomycetidae</taxon>
        <taxon>Pleosporales</taxon>
        <taxon>Pleosporineae</taxon>
        <taxon>Pleosporaceae</taxon>
        <taxon>Curvularia</taxon>
    </lineage>
</organism>
<keyword evidence="3" id="KW-1185">Reference proteome</keyword>
<evidence type="ECO:0000313" key="3">
    <source>
        <dbReference type="Proteomes" id="UP001056012"/>
    </source>
</evidence>
<feature type="transmembrane region" description="Helical" evidence="1">
    <location>
        <begin position="101"/>
        <end position="120"/>
    </location>
</feature>
<accession>A0A9Q8Z8Y9</accession>
<dbReference type="Proteomes" id="UP001056012">
    <property type="component" value="Chromosome 4"/>
</dbReference>
<proteinExistence type="predicted"/>
<evidence type="ECO:0000256" key="1">
    <source>
        <dbReference type="SAM" id="Phobius"/>
    </source>
</evidence>
<dbReference type="AlphaFoldDB" id="A0A9Q8Z8Y9"/>
<protein>
    <submittedName>
        <fullName evidence="2">Uncharacterized protein</fullName>
    </submittedName>
</protein>
<feature type="transmembrane region" description="Helical" evidence="1">
    <location>
        <begin position="278"/>
        <end position="294"/>
    </location>
</feature>
<feature type="transmembrane region" description="Helical" evidence="1">
    <location>
        <begin position="306"/>
        <end position="328"/>
    </location>
</feature>
<keyword evidence="1" id="KW-0812">Transmembrane</keyword>
<dbReference type="OrthoDB" id="5394254at2759"/>
<keyword evidence="1" id="KW-0472">Membrane</keyword>
<feature type="transmembrane region" description="Helical" evidence="1">
    <location>
        <begin position="166"/>
        <end position="189"/>
    </location>
</feature>
<sequence>MAPTEVIEREAPEVVPQSHATPVRSRLPPALRVPILISLNMGINALLWEFASNFLSPELGAISKVPTEDDITSLYSPIARIAIRWLTVFMTWYLRYDFYDVSALTVLTYAPFTYLLTTFYDISPLTAGANIFIEVLSFAIPTYLLRARSPAHKQNAPLRNRFLLNSYQVQLSSFMLATGVYVVLLWGSLKTGVLNTFLVQYFDIPTLEVAHTETPLSIIVKTFVAGFAAKAFLLNPSFAAQPLSGSQTPEDTFDPATATLPQTIEYNFYNFTKRTRTLIQQTLILNAFLFLTTVQRCMTLTGTEIAGAVGYTGFWMAANTLVALWFGWVGDTSADYEPL</sequence>
<name>A0A9Q8Z8Y9_CURCL</name>
<dbReference type="EMBL" id="CP089277">
    <property type="protein sequence ID" value="USP78657.1"/>
    <property type="molecule type" value="Genomic_DNA"/>
</dbReference>
<reference evidence="2" key="1">
    <citation type="submission" date="2021-12" db="EMBL/GenBank/DDBJ databases">
        <title>Curvularia clavata genome.</title>
        <authorList>
            <person name="Cao Y."/>
        </authorList>
    </citation>
    <scope>NUCLEOTIDE SEQUENCE</scope>
    <source>
        <strain evidence="2">Yc1106</strain>
    </source>
</reference>
<evidence type="ECO:0000313" key="2">
    <source>
        <dbReference type="EMBL" id="USP78657.1"/>
    </source>
</evidence>
<gene>
    <name evidence="2" type="ORF">yc1106_05931</name>
</gene>